<name>A0A1Y6K5G5_9CHLR</name>
<organism evidence="2 3">
    <name type="scientific">Candidatus Brevifilum fermentans</name>
    <dbReference type="NCBI Taxonomy" id="1986204"/>
    <lineage>
        <taxon>Bacteria</taxon>
        <taxon>Bacillati</taxon>
        <taxon>Chloroflexota</taxon>
        <taxon>Anaerolineae</taxon>
        <taxon>Anaerolineales</taxon>
        <taxon>Anaerolineaceae</taxon>
        <taxon>Candidatus Brevifilum</taxon>
    </lineage>
</organism>
<dbReference type="RefSeq" id="WP_087861743.1">
    <property type="nucleotide sequence ID" value="NZ_LT859958.1"/>
</dbReference>
<evidence type="ECO:0000313" key="2">
    <source>
        <dbReference type="EMBL" id="SMX53829.1"/>
    </source>
</evidence>
<gene>
    <name evidence="2" type="ORF">CFX1CAM_0764</name>
</gene>
<dbReference type="Gene3D" id="3.40.50.11440">
    <property type="match status" value="1"/>
</dbReference>
<dbReference type="InterPro" id="IPR018657">
    <property type="entry name" value="LarA-like_N"/>
</dbReference>
<dbReference type="EMBL" id="LT859958">
    <property type="protein sequence ID" value="SMX53829.1"/>
    <property type="molecule type" value="Genomic_DNA"/>
</dbReference>
<dbReference type="AlphaFoldDB" id="A0A1Y6K5G5"/>
<evidence type="ECO:0000313" key="3">
    <source>
        <dbReference type="Proteomes" id="UP000195514"/>
    </source>
</evidence>
<dbReference type="Pfam" id="PF09861">
    <property type="entry name" value="Lar_N"/>
    <property type="match status" value="1"/>
</dbReference>
<dbReference type="GO" id="GO:0050043">
    <property type="term" value="F:lactate racemase activity"/>
    <property type="evidence" value="ECO:0007669"/>
    <property type="project" value="InterPro"/>
</dbReference>
<dbReference type="PANTHER" id="PTHR33171:SF17">
    <property type="entry name" value="LARA-LIKE N-TERMINAL DOMAIN-CONTAINING PROTEIN"/>
    <property type="match status" value="1"/>
</dbReference>
<dbReference type="KEGG" id="abat:CFX1CAM_0764"/>
<dbReference type="OrthoDB" id="9770545at2"/>
<reference evidence="3" key="1">
    <citation type="submission" date="2017-05" db="EMBL/GenBank/DDBJ databases">
        <authorList>
            <person name="Kirkegaard R."/>
            <person name="Mcilroy J S."/>
        </authorList>
    </citation>
    <scope>NUCLEOTIDE SEQUENCE [LARGE SCALE GENOMIC DNA]</scope>
</reference>
<keyword evidence="3" id="KW-1185">Reference proteome</keyword>
<protein>
    <recommendedName>
        <fullName evidence="1">LarA-like N-terminal domain-containing protein</fullName>
    </recommendedName>
</protein>
<sequence>MVIGSGFLDQFISAETANEIVGEALNSLPLEGKRVLILIPDGTRSMPMPLMFSLFEEHLSGRVAALDYLVALGTHQPMTDAQLTHLVGRSVTDGKVGSSTIFNHRWEDPETFIQVGIIPEDEIHELSQGHMRQDVAVRLNKLIMDYDHLLICGPVFPHEVVGFSGGNKYFFPGIAGAEIINFTHWLGATLTSFDIIGSGYTPVRAVIDRAASMIPKPVHCFSLVVTYEGLAGLYFGSAQEAWKAAANLSAQKHIIYVDQPYQKVLSIMPELYDDLWTAAKGMYKLEPVVAEGGEVIIYAPHIDEVSYTYGDIIDEVGYHCRDFFVKQWERYKHYPHGVLAHSTHLRGLGTYDAATGVETPRIKVTLASGIPADRCQRIGLGYLDPHSINLDDWVDKEDQGILVVPRAGEMLYRIKKQ</sequence>
<dbReference type="PANTHER" id="PTHR33171">
    <property type="entry name" value="LAR_N DOMAIN-CONTAINING PROTEIN"/>
    <property type="match status" value="1"/>
</dbReference>
<proteinExistence type="predicted"/>
<dbReference type="Proteomes" id="UP000195514">
    <property type="component" value="Chromosome I"/>
</dbReference>
<dbReference type="InterPro" id="IPR048068">
    <property type="entry name" value="LarA-like"/>
</dbReference>
<feature type="domain" description="LarA-like N-terminal" evidence="1">
    <location>
        <begin position="12"/>
        <end position="186"/>
    </location>
</feature>
<dbReference type="Gene3D" id="3.90.226.30">
    <property type="match status" value="1"/>
</dbReference>
<dbReference type="InterPro" id="IPR043166">
    <property type="entry name" value="LarA-like_C"/>
</dbReference>
<accession>A0A1Y6K5G5</accession>
<evidence type="ECO:0000259" key="1">
    <source>
        <dbReference type="Pfam" id="PF09861"/>
    </source>
</evidence>